<comment type="caution">
    <text evidence="1">The sequence shown here is derived from an EMBL/GenBank/DDBJ whole genome shotgun (WGS) entry which is preliminary data.</text>
</comment>
<sequence length="206" mass="23524">MSGRGAFGCSNRTESGKAFFLHFDRKRNDQQRRLALLHRIGCKKFVSSKNIRLYEDALENIFSTIKAKSPVPRAKEFKYTLRLVLAQFFKPSKHGCYDTDDSVHLTDFLSSRPDLRTELDDVKMPSMLEKLEPEEQESLEYVAGYIARNVGKKYGLCDICKGTLTETEAARAELLLQFKNYVANKQSLCTPSASVMFLIECTESHF</sequence>
<organism evidence="1 2">
    <name type="scientific">Rhipicephalus microplus</name>
    <name type="common">Cattle tick</name>
    <name type="synonym">Boophilus microplus</name>
    <dbReference type="NCBI Taxonomy" id="6941"/>
    <lineage>
        <taxon>Eukaryota</taxon>
        <taxon>Metazoa</taxon>
        <taxon>Ecdysozoa</taxon>
        <taxon>Arthropoda</taxon>
        <taxon>Chelicerata</taxon>
        <taxon>Arachnida</taxon>
        <taxon>Acari</taxon>
        <taxon>Parasitiformes</taxon>
        <taxon>Ixodida</taxon>
        <taxon>Ixodoidea</taxon>
        <taxon>Ixodidae</taxon>
        <taxon>Rhipicephalinae</taxon>
        <taxon>Rhipicephalus</taxon>
        <taxon>Boophilus</taxon>
    </lineage>
</organism>
<evidence type="ECO:0000313" key="1">
    <source>
        <dbReference type="EMBL" id="KAH8033804.1"/>
    </source>
</evidence>
<reference evidence="1" key="1">
    <citation type="journal article" date="2020" name="Cell">
        <title>Large-Scale Comparative Analyses of Tick Genomes Elucidate Their Genetic Diversity and Vector Capacities.</title>
        <authorList>
            <consortium name="Tick Genome and Microbiome Consortium (TIGMIC)"/>
            <person name="Jia N."/>
            <person name="Wang J."/>
            <person name="Shi W."/>
            <person name="Du L."/>
            <person name="Sun Y."/>
            <person name="Zhan W."/>
            <person name="Jiang J.F."/>
            <person name="Wang Q."/>
            <person name="Zhang B."/>
            <person name="Ji P."/>
            <person name="Bell-Sakyi L."/>
            <person name="Cui X.M."/>
            <person name="Yuan T.T."/>
            <person name="Jiang B.G."/>
            <person name="Yang W.F."/>
            <person name="Lam T.T."/>
            <person name="Chang Q.C."/>
            <person name="Ding S.J."/>
            <person name="Wang X.J."/>
            <person name="Zhu J.G."/>
            <person name="Ruan X.D."/>
            <person name="Zhao L."/>
            <person name="Wei J.T."/>
            <person name="Ye R.Z."/>
            <person name="Que T.C."/>
            <person name="Du C.H."/>
            <person name="Zhou Y.H."/>
            <person name="Cheng J.X."/>
            <person name="Dai P.F."/>
            <person name="Guo W.B."/>
            <person name="Han X.H."/>
            <person name="Huang E.J."/>
            <person name="Li L.F."/>
            <person name="Wei W."/>
            <person name="Gao Y.C."/>
            <person name="Liu J.Z."/>
            <person name="Shao H.Z."/>
            <person name="Wang X."/>
            <person name="Wang C.C."/>
            <person name="Yang T.C."/>
            <person name="Huo Q.B."/>
            <person name="Li W."/>
            <person name="Chen H.Y."/>
            <person name="Chen S.E."/>
            <person name="Zhou L.G."/>
            <person name="Ni X.B."/>
            <person name="Tian J.H."/>
            <person name="Sheng Y."/>
            <person name="Liu T."/>
            <person name="Pan Y.S."/>
            <person name="Xia L.Y."/>
            <person name="Li J."/>
            <person name="Zhao F."/>
            <person name="Cao W.C."/>
        </authorList>
    </citation>
    <scope>NUCLEOTIDE SEQUENCE</scope>
    <source>
        <strain evidence="1">Rmic-2018</strain>
    </source>
</reference>
<name>A0A9J6EI36_RHIMP</name>
<dbReference type="EMBL" id="JABSTU010000004">
    <property type="protein sequence ID" value="KAH8033804.1"/>
    <property type="molecule type" value="Genomic_DNA"/>
</dbReference>
<keyword evidence="2" id="KW-1185">Reference proteome</keyword>
<protein>
    <submittedName>
        <fullName evidence="1">Uncharacterized protein</fullName>
    </submittedName>
</protein>
<dbReference type="AlphaFoldDB" id="A0A9J6EI36"/>
<dbReference type="Proteomes" id="UP000821866">
    <property type="component" value="Chromosome 2"/>
</dbReference>
<proteinExistence type="predicted"/>
<evidence type="ECO:0000313" key="2">
    <source>
        <dbReference type="Proteomes" id="UP000821866"/>
    </source>
</evidence>
<reference evidence="1" key="2">
    <citation type="submission" date="2021-09" db="EMBL/GenBank/DDBJ databases">
        <authorList>
            <person name="Jia N."/>
            <person name="Wang J."/>
            <person name="Shi W."/>
            <person name="Du L."/>
            <person name="Sun Y."/>
            <person name="Zhan W."/>
            <person name="Jiang J."/>
            <person name="Wang Q."/>
            <person name="Zhang B."/>
            <person name="Ji P."/>
            <person name="Sakyi L.B."/>
            <person name="Cui X."/>
            <person name="Yuan T."/>
            <person name="Jiang B."/>
            <person name="Yang W."/>
            <person name="Lam T.T.-Y."/>
            <person name="Chang Q."/>
            <person name="Ding S."/>
            <person name="Wang X."/>
            <person name="Zhu J."/>
            <person name="Ruan X."/>
            <person name="Zhao L."/>
            <person name="Wei J."/>
            <person name="Que T."/>
            <person name="Du C."/>
            <person name="Cheng J."/>
            <person name="Dai P."/>
            <person name="Han X."/>
            <person name="Huang E."/>
            <person name="Gao Y."/>
            <person name="Liu J."/>
            <person name="Shao H."/>
            <person name="Ye R."/>
            <person name="Li L."/>
            <person name="Wei W."/>
            <person name="Wang X."/>
            <person name="Wang C."/>
            <person name="Huo Q."/>
            <person name="Li W."/>
            <person name="Guo W."/>
            <person name="Chen H."/>
            <person name="Chen S."/>
            <person name="Zhou L."/>
            <person name="Zhou L."/>
            <person name="Ni X."/>
            <person name="Tian J."/>
            <person name="Zhou Y."/>
            <person name="Sheng Y."/>
            <person name="Liu T."/>
            <person name="Pan Y."/>
            <person name="Xia L."/>
            <person name="Li J."/>
            <person name="Zhao F."/>
            <person name="Cao W."/>
        </authorList>
    </citation>
    <scope>NUCLEOTIDE SEQUENCE</scope>
    <source>
        <strain evidence="1">Rmic-2018</strain>
        <tissue evidence="1">Larvae</tissue>
    </source>
</reference>
<accession>A0A9J6EI36</accession>
<gene>
    <name evidence="1" type="ORF">HPB51_016259</name>
</gene>